<keyword evidence="9" id="KW-1185">Reference proteome</keyword>
<dbReference type="Pfam" id="PF00333">
    <property type="entry name" value="Ribosomal_S5"/>
    <property type="match status" value="1"/>
</dbReference>
<comment type="similarity">
    <text evidence="1 5">Belongs to the universal ribosomal protein uS5 family.</text>
</comment>
<dbReference type="GeneID" id="68108877"/>
<evidence type="ECO:0000313" key="9">
    <source>
        <dbReference type="Proteomes" id="UP000444721"/>
    </source>
</evidence>
<dbReference type="EMBL" id="VFQX01000027">
    <property type="protein sequence ID" value="KAF0979316.1"/>
    <property type="molecule type" value="Genomic_DNA"/>
</dbReference>
<dbReference type="Pfam" id="PF03719">
    <property type="entry name" value="Ribosomal_S5_C"/>
    <property type="match status" value="1"/>
</dbReference>
<gene>
    <name evidence="8" type="ORF">FDP41_001659</name>
</gene>
<dbReference type="GO" id="GO:0003735">
    <property type="term" value="F:structural constituent of ribosome"/>
    <property type="evidence" value="ECO:0007669"/>
    <property type="project" value="UniProtKB-UniRule"/>
</dbReference>
<evidence type="ECO:0000256" key="1">
    <source>
        <dbReference type="ARBA" id="ARBA00008945"/>
    </source>
</evidence>
<dbReference type="InterPro" id="IPR000851">
    <property type="entry name" value="Ribosomal_uS5"/>
</dbReference>
<accession>A0A6A5BVL2</accession>
<reference evidence="8 9" key="1">
    <citation type="journal article" date="2019" name="Sci. Rep.">
        <title>Nanopore sequencing improves the draft genome of the human pathogenic amoeba Naegleria fowleri.</title>
        <authorList>
            <person name="Liechti N."/>
            <person name="Schurch N."/>
            <person name="Bruggmann R."/>
            <person name="Wittwer M."/>
        </authorList>
    </citation>
    <scope>NUCLEOTIDE SEQUENCE [LARGE SCALE GENOMIC DNA]</scope>
    <source>
        <strain evidence="8 9">ATCC 30894</strain>
    </source>
</reference>
<dbReference type="OrthoDB" id="309483at2759"/>
<feature type="region of interest" description="Disordered" evidence="6">
    <location>
        <begin position="214"/>
        <end position="242"/>
    </location>
</feature>
<keyword evidence="2 4" id="KW-0689">Ribosomal protein</keyword>
<dbReference type="GO" id="GO:0005840">
    <property type="term" value="C:ribosome"/>
    <property type="evidence" value="ECO:0007669"/>
    <property type="project" value="UniProtKB-KW"/>
</dbReference>
<evidence type="ECO:0000256" key="4">
    <source>
        <dbReference type="PROSITE-ProRule" id="PRU00268"/>
    </source>
</evidence>
<dbReference type="GO" id="GO:1990904">
    <property type="term" value="C:ribonucleoprotein complex"/>
    <property type="evidence" value="ECO:0007669"/>
    <property type="project" value="UniProtKB-UniRule"/>
</dbReference>
<evidence type="ECO:0000256" key="6">
    <source>
        <dbReference type="SAM" id="MobiDB-lite"/>
    </source>
</evidence>
<feature type="domain" description="S5 DRBM" evidence="7">
    <location>
        <begin position="439"/>
        <end position="502"/>
    </location>
</feature>
<evidence type="ECO:0000256" key="3">
    <source>
        <dbReference type="ARBA" id="ARBA00023274"/>
    </source>
</evidence>
<sequence>MRNLGVLRRLQASANNKTLLSVITSQTSSVLCKTSSPSFIQKRCFSSRFSLVREDAKDNKTSNEKSDDLNFPSTTNDNDFIAIIEEKQKGAKFTSEMFDTLVLYLRNLSTQKRQKVIHWLATEKKEIKLVRKIKEAFIGMSLLKANMNLQLPRAIQKERIWAKYINFGMIPSTLSQPADSAFNRFKVKQLYDFSKLKGQADLDDMDEMVEDDVEIRRETDEDETEEQYSMRDSLDDDDDHIDDNLKDIHDELESINENEMFDALRIKKDYIRFHELVREKVEEDPERVIPIETFERTSDDLSQLGTPKQKRFSREKQESEDAIKTLSEKLLKQERDDITAPYFFYQFDERQVSKQMENLQAITEGRPLKHEVGVQLQPTYDNFAGVEKGYFGDVDIDADWDESLYEYNGEPPVTPPLADDIQDPEIYHGQKDAITDVSFEEKVLKLSRNCKMTTGGRVESYNCLYLVGSYSGLCGVGFGAAASPAVAQAKARKAAYKNIRSIEPGACIPRSHLIEGKFGSSKIRIHPSTKEQPTANPILRKLCAYLGLKYCSVRLYGSRNILNVIPAFFQCIDQLKTLDSEASMRGVMPVYVKKEFGDYMERVRAGKGLYGW</sequence>
<proteinExistence type="inferred from homology"/>
<dbReference type="RefSeq" id="XP_044564029.1">
    <property type="nucleotide sequence ID" value="XM_044704767.1"/>
</dbReference>
<organism evidence="8 9">
    <name type="scientific">Naegleria fowleri</name>
    <name type="common">Brain eating amoeba</name>
    <dbReference type="NCBI Taxonomy" id="5763"/>
    <lineage>
        <taxon>Eukaryota</taxon>
        <taxon>Discoba</taxon>
        <taxon>Heterolobosea</taxon>
        <taxon>Tetramitia</taxon>
        <taxon>Eutetramitia</taxon>
        <taxon>Vahlkampfiidae</taxon>
        <taxon>Naegleria</taxon>
    </lineage>
</organism>
<keyword evidence="3 4" id="KW-0687">Ribonucleoprotein</keyword>
<evidence type="ECO:0000259" key="7">
    <source>
        <dbReference type="PROSITE" id="PS50881"/>
    </source>
</evidence>
<dbReference type="Proteomes" id="UP000444721">
    <property type="component" value="Unassembled WGS sequence"/>
</dbReference>
<evidence type="ECO:0000313" key="8">
    <source>
        <dbReference type="EMBL" id="KAF0979316.1"/>
    </source>
</evidence>
<dbReference type="GO" id="GO:0003723">
    <property type="term" value="F:RNA binding"/>
    <property type="evidence" value="ECO:0007669"/>
    <property type="project" value="InterPro"/>
</dbReference>
<name>A0A6A5BVL2_NAEFO</name>
<dbReference type="AlphaFoldDB" id="A0A6A5BVL2"/>
<dbReference type="PANTHER" id="PTHR48277:SF1">
    <property type="entry name" value="MITOCHONDRIAL RIBOSOMAL PROTEIN S5"/>
    <property type="match status" value="1"/>
</dbReference>
<dbReference type="InterPro" id="IPR020568">
    <property type="entry name" value="Ribosomal_Su5_D2-typ_SF"/>
</dbReference>
<feature type="region of interest" description="Disordered" evidence="6">
    <location>
        <begin position="300"/>
        <end position="319"/>
    </location>
</feature>
<dbReference type="PANTHER" id="PTHR48277">
    <property type="entry name" value="MITOCHONDRIAL RIBOSOMAL PROTEIN S5"/>
    <property type="match status" value="1"/>
</dbReference>
<protein>
    <recommendedName>
        <fullName evidence="7">S5 DRBM domain-containing protein</fullName>
    </recommendedName>
</protein>
<dbReference type="Gene3D" id="3.30.230.10">
    <property type="match status" value="1"/>
</dbReference>
<dbReference type="SUPFAM" id="SSF54768">
    <property type="entry name" value="dsRNA-binding domain-like"/>
    <property type="match status" value="1"/>
</dbReference>
<dbReference type="InterPro" id="IPR013810">
    <property type="entry name" value="Ribosomal_uS5_N"/>
</dbReference>
<dbReference type="GO" id="GO:0006412">
    <property type="term" value="P:translation"/>
    <property type="evidence" value="ECO:0007669"/>
    <property type="project" value="InterPro"/>
</dbReference>
<dbReference type="SUPFAM" id="SSF54211">
    <property type="entry name" value="Ribosomal protein S5 domain 2-like"/>
    <property type="match status" value="1"/>
</dbReference>
<evidence type="ECO:0000256" key="2">
    <source>
        <dbReference type="ARBA" id="ARBA00022980"/>
    </source>
</evidence>
<dbReference type="VEuPathDB" id="AmoebaDB:NF0036670"/>
<dbReference type="Gene3D" id="3.30.160.20">
    <property type="match status" value="1"/>
</dbReference>
<dbReference type="OMA" id="IQKERIW"/>
<dbReference type="InterPro" id="IPR014721">
    <property type="entry name" value="Ribsml_uS5_D2-typ_fold_subgr"/>
</dbReference>
<dbReference type="VEuPathDB" id="AmoebaDB:FDP41_001659"/>
<dbReference type="InterPro" id="IPR005324">
    <property type="entry name" value="Ribosomal_uS5_C"/>
</dbReference>
<comment type="caution">
    <text evidence="8">The sequence shown here is derived from an EMBL/GenBank/DDBJ whole genome shotgun (WGS) entry which is preliminary data.</text>
</comment>
<dbReference type="VEuPathDB" id="AmoebaDB:NfTy_054460"/>
<evidence type="ECO:0000256" key="5">
    <source>
        <dbReference type="RuleBase" id="RU003823"/>
    </source>
</evidence>
<dbReference type="PROSITE" id="PS50881">
    <property type="entry name" value="S5_DSRBD"/>
    <property type="match status" value="1"/>
</dbReference>